<dbReference type="OrthoDB" id="153074at2759"/>
<keyword evidence="2" id="KW-0560">Oxidoreductase</keyword>
<organism evidence="4 5">
    <name type="scientific">Coemansia reversa (strain ATCC 12441 / NRRL 1564)</name>
    <dbReference type="NCBI Taxonomy" id="763665"/>
    <lineage>
        <taxon>Eukaryota</taxon>
        <taxon>Fungi</taxon>
        <taxon>Fungi incertae sedis</taxon>
        <taxon>Zoopagomycota</taxon>
        <taxon>Kickxellomycotina</taxon>
        <taxon>Kickxellomycetes</taxon>
        <taxon>Kickxellales</taxon>
        <taxon>Kickxellaceae</taxon>
        <taxon>Coemansia</taxon>
    </lineage>
</organism>
<protein>
    <submittedName>
        <fullName evidence="4">NAD(P)-binding protein</fullName>
    </submittedName>
</protein>
<name>A0A2G5B909_COERN</name>
<evidence type="ECO:0000256" key="3">
    <source>
        <dbReference type="RuleBase" id="RU000363"/>
    </source>
</evidence>
<reference evidence="4 5" key="1">
    <citation type="journal article" date="2015" name="Genome Biol. Evol.">
        <title>Phylogenomic analyses indicate that early fungi evolved digesting cell walls of algal ancestors of land plants.</title>
        <authorList>
            <person name="Chang Y."/>
            <person name="Wang S."/>
            <person name="Sekimoto S."/>
            <person name="Aerts A.L."/>
            <person name="Choi C."/>
            <person name="Clum A."/>
            <person name="LaButti K.M."/>
            <person name="Lindquist E.A."/>
            <person name="Yee Ngan C."/>
            <person name="Ohm R.A."/>
            <person name="Salamov A.A."/>
            <person name="Grigoriev I.V."/>
            <person name="Spatafora J.W."/>
            <person name="Berbee M.L."/>
        </authorList>
    </citation>
    <scope>NUCLEOTIDE SEQUENCE [LARGE SCALE GENOMIC DNA]</scope>
    <source>
        <strain evidence="4 5">NRRL 1564</strain>
    </source>
</reference>
<dbReference type="EMBL" id="KZ303506">
    <property type="protein sequence ID" value="PIA15513.1"/>
    <property type="molecule type" value="Genomic_DNA"/>
</dbReference>
<dbReference type="AlphaFoldDB" id="A0A2G5B909"/>
<dbReference type="InterPro" id="IPR002347">
    <property type="entry name" value="SDR_fam"/>
</dbReference>
<dbReference type="Pfam" id="PF00106">
    <property type="entry name" value="adh_short"/>
    <property type="match status" value="1"/>
</dbReference>
<dbReference type="PRINTS" id="PR00081">
    <property type="entry name" value="GDHRDH"/>
</dbReference>
<dbReference type="GO" id="GO:0050664">
    <property type="term" value="F:oxidoreductase activity, acting on NAD(P)H, oxygen as acceptor"/>
    <property type="evidence" value="ECO:0007669"/>
    <property type="project" value="TreeGrafter"/>
</dbReference>
<evidence type="ECO:0000256" key="2">
    <source>
        <dbReference type="ARBA" id="ARBA00023002"/>
    </source>
</evidence>
<accession>A0A2G5B909</accession>
<dbReference type="PRINTS" id="PR00080">
    <property type="entry name" value="SDRFAMILY"/>
</dbReference>
<comment type="similarity">
    <text evidence="1 3">Belongs to the short-chain dehydrogenases/reductases (SDR) family.</text>
</comment>
<dbReference type="GO" id="GO:0016616">
    <property type="term" value="F:oxidoreductase activity, acting on the CH-OH group of donors, NAD or NADP as acceptor"/>
    <property type="evidence" value="ECO:0007669"/>
    <property type="project" value="UniProtKB-ARBA"/>
</dbReference>
<dbReference type="SUPFAM" id="SSF51735">
    <property type="entry name" value="NAD(P)-binding Rossmann-fold domains"/>
    <property type="match status" value="1"/>
</dbReference>
<evidence type="ECO:0000256" key="1">
    <source>
        <dbReference type="ARBA" id="ARBA00006484"/>
    </source>
</evidence>
<proteinExistence type="inferred from homology"/>
<dbReference type="InterPro" id="IPR036291">
    <property type="entry name" value="NAD(P)-bd_dom_sf"/>
</dbReference>
<gene>
    <name evidence="4" type="ORF">COEREDRAFT_87705</name>
</gene>
<evidence type="ECO:0000313" key="4">
    <source>
        <dbReference type="EMBL" id="PIA15513.1"/>
    </source>
</evidence>
<keyword evidence="5" id="KW-1185">Reference proteome</keyword>
<dbReference type="STRING" id="763665.A0A2G5B909"/>
<evidence type="ECO:0000313" key="5">
    <source>
        <dbReference type="Proteomes" id="UP000242474"/>
    </source>
</evidence>
<sequence length="353" mass="39402">MWMSNTESFTPAPTSYGRGCIAIVTGASRGLGREITLEFLRRRVSVIGVSRTATDLNNLVGRALSEAQGNAHFFPCVADITTEQGIWAIEATLAHSGKVLIALINNAGGVEPLERDGDEIIPTFDEPENRALASIENASMDAWHALFDINVFAVVKLVQRFIPIMRLTKGHIINITMAKRDEEYSVTSKIGDRTNTQTYHGWSAYLVSKGAINMLTKTLAHEEPNIVTLGISPGFMNTDMYKYVMENGNDVMKKKEYKKLKKLQKNNEELGNISENNSVQHRLFHPSEPAYVIVRLALESSTEMSGGIFTWDAPELKYFYNQHNYGMADDSDFRNKGHGEETILPPENLFGSY</sequence>
<dbReference type="Gene3D" id="3.40.50.720">
    <property type="entry name" value="NAD(P)-binding Rossmann-like Domain"/>
    <property type="match status" value="1"/>
</dbReference>
<dbReference type="PANTHER" id="PTHR43008:SF8">
    <property type="entry name" value="BENZIL REDUCTASE ((S)-BENZOIN FORMING) IRC24"/>
    <property type="match status" value="1"/>
</dbReference>
<dbReference type="Proteomes" id="UP000242474">
    <property type="component" value="Unassembled WGS sequence"/>
</dbReference>
<dbReference type="PANTHER" id="PTHR43008">
    <property type="entry name" value="BENZIL REDUCTASE"/>
    <property type="match status" value="1"/>
</dbReference>